<keyword evidence="1" id="KW-0695">RNA-directed DNA polymerase</keyword>
<comment type="caution">
    <text evidence="1">The sequence shown here is derived from an EMBL/GenBank/DDBJ whole genome shotgun (WGS) entry which is preliminary data.</text>
</comment>
<dbReference type="AlphaFoldDB" id="A0A2U1KSJ6"/>
<gene>
    <name evidence="1" type="ORF">CTI12_AA570530</name>
</gene>
<name>A0A2U1KSJ6_ARTAN</name>
<proteinExistence type="predicted"/>
<sequence>MSVCALCMKDDETHDHLFFYCQLSSAIWNSLKTLMNKQMVDCKWNETINNFAEKPCNNSIWSIVRRLCLAAAVYGIWRERNSRIFSDERCTHETVFGKICDQVRSRLISLKAKSSSAISQVEHVWNIKIRRINN</sequence>
<reference evidence="1 2" key="1">
    <citation type="journal article" date="2018" name="Mol. Plant">
        <title>The genome of Artemisia annua provides insight into the evolution of Asteraceae family and artemisinin biosynthesis.</title>
        <authorList>
            <person name="Shen Q."/>
            <person name="Zhang L."/>
            <person name="Liao Z."/>
            <person name="Wang S."/>
            <person name="Yan T."/>
            <person name="Shi P."/>
            <person name="Liu M."/>
            <person name="Fu X."/>
            <person name="Pan Q."/>
            <person name="Wang Y."/>
            <person name="Lv Z."/>
            <person name="Lu X."/>
            <person name="Zhang F."/>
            <person name="Jiang W."/>
            <person name="Ma Y."/>
            <person name="Chen M."/>
            <person name="Hao X."/>
            <person name="Li L."/>
            <person name="Tang Y."/>
            <person name="Lv G."/>
            <person name="Zhou Y."/>
            <person name="Sun X."/>
            <person name="Brodelius P.E."/>
            <person name="Rose J.K.C."/>
            <person name="Tang K."/>
        </authorList>
    </citation>
    <scope>NUCLEOTIDE SEQUENCE [LARGE SCALE GENOMIC DNA]</scope>
    <source>
        <strain evidence="2">cv. Huhao1</strain>
        <tissue evidence="1">Leaf</tissue>
    </source>
</reference>
<evidence type="ECO:0000313" key="2">
    <source>
        <dbReference type="Proteomes" id="UP000245207"/>
    </source>
</evidence>
<dbReference type="EMBL" id="PKPP01014388">
    <property type="protein sequence ID" value="PWA39711.1"/>
    <property type="molecule type" value="Genomic_DNA"/>
</dbReference>
<accession>A0A2U1KSJ6</accession>
<protein>
    <submittedName>
        <fullName evidence="1">Reverse transcriptase zinc-binding domain-containing protein</fullName>
    </submittedName>
</protein>
<keyword evidence="2" id="KW-1185">Reference proteome</keyword>
<dbReference type="OrthoDB" id="1938430at2759"/>
<dbReference type="GO" id="GO:0003964">
    <property type="term" value="F:RNA-directed DNA polymerase activity"/>
    <property type="evidence" value="ECO:0007669"/>
    <property type="project" value="UniProtKB-KW"/>
</dbReference>
<organism evidence="1 2">
    <name type="scientific">Artemisia annua</name>
    <name type="common">Sweet wormwood</name>
    <dbReference type="NCBI Taxonomy" id="35608"/>
    <lineage>
        <taxon>Eukaryota</taxon>
        <taxon>Viridiplantae</taxon>
        <taxon>Streptophyta</taxon>
        <taxon>Embryophyta</taxon>
        <taxon>Tracheophyta</taxon>
        <taxon>Spermatophyta</taxon>
        <taxon>Magnoliopsida</taxon>
        <taxon>eudicotyledons</taxon>
        <taxon>Gunneridae</taxon>
        <taxon>Pentapetalae</taxon>
        <taxon>asterids</taxon>
        <taxon>campanulids</taxon>
        <taxon>Asterales</taxon>
        <taxon>Asteraceae</taxon>
        <taxon>Asteroideae</taxon>
        <taxon>Anthemideae</taxon>
        <taxon>Artemisiinae</taxon>
        <taxon>Artemisia</taxon>
    </lineage>
</organism>
<keyword evidence="1" id="KW-0548">Nucleotidyltransferase</keyword>
<dbReference type="STRING" id="35608.A0A2U1KSJ6"/>
<keyword evidence="1" id="KW-0808">Transferase</keyword>
<evidence type="ECO:0000313" key="1">
    <source>
        <dbReference type="EMBL" id="PWA39711.1"/>
    </source>
</evidence>
<dbReference type="Proteomes" id="UP000245207">
    <property type="component" value="Unassembled WGS sequence"/>
</dbReference>